<dbReference type="AlphaFoldDB" id="X8DW01"/>
<feature type="domain" description="Phosphoribosyltransferase" evidence="1">
    <location>
        <begin position="155"/>
        <end position="221"/>
    </location>
</feature>
<organism evidence="2 3">
    <name type="scientific">Mycobacteroides abscessus subsp. bolletii 1513</name>
    <dbReference type="NCBI Taxonomy" id="1299321"/>
    <lineage>
        <taxon>Bacteria</taxon>
        <taxon>Bacillati</taxon>
        <taxon>Actinomycetota</taxon>
        <taxon>Actinomycetes</taxon>
        <taxon>Mycobacteriales</taxon>
        <taxon>Mycobacteriaceae</taxon>
        <taxon>Mycobacteroides</taxon>
        <taxon>Mycobacteroides abscessus</taxon>
    </lineage>
</organism>
<comment type="caution">
    <text evidence="2">The sequence shown here is derived from an EMBL/GenBank/DDBJ whole genome shotgun (WGS) entry which is preliminary data.</text>
</comment>
<dbReference type="CDD" id="cd06223">
    <property type="entry name" value="PRTases_typeI"/>
    <property type="match status" value="1"/>
</dbReference>
<dbReference type="InterPro" id="IPR000836">
    <property type="entry name" value="PRTase_dom"/>
</dbReference>
<dbReference type="Pfam" id="PF00156">
    <property type="entry name" value="Pribosyltran"/>
    <property type="match status" value="1"/>
</dbReference>
<name>X8DW01_9MYCO</name>
<evidence type="ECO:0000259" key="1">
    <source>
        <dbReference type="Pfam" id="PF00156"/>
    </source>
</evidence>
<evidence type="ECO:0000313" key="3">
    <source>
        <dbReference type="Proteomes" id="UP000023351"/>
    </source>
</evidence>
<gene>
    <name evidence="2" type="ORF">I540_3107</name>
</gene>
<dbReference type="Gene3D" id="3.40.50.2020">
    <property type="match status" value="2"/>
</dbReference>
<reference evidence="2 3" key="1">
    <citation type="submission" date="2013-12" db="EMBL/GenBank/DDBJ databases">
        <authorList>
            <person name="Zelazny A."/>
            <person name="Olivier K."/>
            <person name="Holland S."/>
            <person name="Lenaerts A."/>
            <person name="Ordway D."/>
            <person name="DeGroote M.A."/>
            <person name="Parker T."/>
            <person name="Sizemore C."/>
            <person name="Tallon L.J."/>
            <person name="Sadzewicz L.K."/>
            <person name="Sengamalay N."/>
            <person name="Fraser C.M."/>
            <person name="Hine E."/>
            <person name="Shefchek K.A."/>
            <person name="Das S.P."/>
            <person name="Tettelin H."/>
        </authorList>
    </citation>
    <scope>NUCLEOTIDE SEQUENCE [LARGE SCALE GENOMIC DNA]</scope>
    <source>
        <strain evidence="2 3">1513</strain>
    </source>
</reference>
<dbReference type="SUPFAM" id="SSF53271">
    <property type="entry name" value="PRTase-like"/>
    <property type="match status" value="1"/>
</dbReference>
<protein>
    <submittedName>
        <fullName evidence="2">Putative phage protein gp261</fullName>
    </submittedName>
</protein>
<sequence length="299" mass="31676">MVLVMTNDYEFFAYDGGQLTAAAIEIFAYPMGDLTVRSVDGADLVPGVQVLWVHTAAPDWTVAFNWAALTAAYPHRILVMPFLPSARGDKDTPCPAHTNARLAALSGITGIITIDPHSPVWLETLRAVNPTVAVHVIDMSDVVAAAVDAGDYLGVIGPDAGSLRRASTVAAQLELPVSVADKKRDPATGQLLGYNAPAEVKDRPGRYLVVDDICDGGGTFALLAQGLGAGFELDLWITHGGFTKGTDVLTDNYRSIHTTDSLRPAVAAAVTSPESAAVQIHPLGRYVLDVLHNISEEPK</sequence>
<dbReference type="Proteomes" id="UP000023351">
    <property type="component" value="Unassembled WGS sequence"/>
</dbReference>
<dbReference type="InterPro" id="IPR029057">
    <property type="entry name" value="PRTase-like"/>
</dbReference>
<accession>X8DW01</accession>
<evidence type="ECO:0000313" key="2">
    <source>
        <dbReference type="EMBL" id="EUA71843.1"/>
    </source>
</evidence>
<dbReference type="PATRIC" id="fig|1299321.3.peg.3020"/>
<dbReference type="EMBL" id="JAOJ01000002">
    <property type="protein sequence ID" value="EUA71843.1"/>
    <property type="molecule type" value="Genomic_DNA"/>
</dbReference>
<proteinExistence type="predicted"/>